<gene>
    <name evidence="1" type="ORF">PS662_04361</name>
</gene>
<dbReference type="EMBL" id="CABVHK010000015">
    <property type="protein sequence ID" value="VVN20898.1"/>
    <property type="molecule type" value="Genomic_DNA"/>
</dbReference>
<evidence type="ECO:0000313" key="2">
    <source>
        <dbReference type="Proteomes" id="UP000326953"/>
    </source>
</evidence>
<reference evidence="1 2" key="1">
    <citation type="submission" date="2019-09" db="EMBL/GenBank/DDBJ databases">
        <authorList>
            <person name="Chandra G."/>
            <person name="Truman W A."/>
        </authorList>
    </citation>
    <scope>NUCLEOTIDE SEQUENCE [LARGE SCALE GENOMIC DNA]</scope>
    <source>
        <strain evidence="1">PS662</strain>
    </source>
</reference>
<accession>A0A5E6VTL8</accession>
<name>A0A5E6VTL8_PSEFL</name>
<protein>
    <submittedName>
        <fullName evidence="1">Uncharacterized protein</fullName>
    </submittedName>
</protein>
<dbReference type="OrthoDB" id="6995790at2"/>
<sequence>MTYAKPESYTTADWEMVQGYMRGKDSLPPQRHSAAYMHGYRNGVSDATGVPHERANVLIRRANMIPGITPMAPIGKESSHG</sequence>
<organism evidence="1 2">
    <name type="scientific">Pseudomonas fluorescens</name>
    <dbReference type="NCBI Taxonomy" id="294"/>
    <lineage>
        <taxon>Bacteria</taxon>
        <taxon>Pseudomonadati</taxon>
        <taxon>Pseudomonadota</taxon>
        <taxon>Gammaproteobacteria</taxon>
        <taxon>Pseudomonadales</taxon>
        <taxon>Pseudomonadaceae</taxon>
        <taxon>Pseudomonas</taxon>
    </lineage>
</organism>
<dbReference type="Proteomes" id="UP000326953">
    <property type="component" value="Unassembled WGS sequence"/>
</dbReference>
<dbReference type="RefSeq" id="WP_150712703.1">
    <property type="nucleotide sequence ID" value="NZ_CABVHK010000015.1"/>
</dbReference>
<dbReference type="AlphaFoldDB" id="A0A5E6VTL8"/>
<proteinExistence type="predicted"/>
<evidence type="ECO:0000313" key="1">
    <source>
        <dbReference type="EMBL" id="VVN20898.1"/>
    </source>
</evidence>